<accession>A0A6M3YP69</accession>
<keyword evidence="2" id="KW-0946">Virion</keyword>
<keyword evidence="5" id="KW-1160">Virus entry into host cell</keyword>
<evidence type="ECO:0000313" key="8">
    <source>
        <dbReference type="EMBL" id="QJI53693.1"/>
    </source>
</evidence>
<dbReference type="Pfam" id="PF02443">
    <property type="entry name" value="Circo_capsid"/>
    <property type="match status" value="1"/>
</dbReference>
<keyword evidence="3" id="KW-1163">Viral penetration into host nucleus</keyword>
<name>A0A6M3YP69_9VIRU</name>
<comment type="similarity">
    <text evidence="1">Belongs to the circoviridae capsid protein family.</text>
</comment>
<dbReference type="EMBL" id="MN928939">
    <property type="protein sequence ID" value="QJI53693.1"/>
    <property type="molecule type" value="Genomic_DNA"/>
</dbReference>
<dbReference type="InterPro" id="IPR038652">
    <property type="entry name" value="Circovirus_capsid_sf"/>
</dbReference>
<evidence type="ECO:0000256" key="3">
    <source>
        <dbReference type="ARBA" id="ARBA00022524"/>
    </source>
</evidence>
<evidence type="ECO:0000256" key="2">
    <source>
        <dbReference type="ARBA" id="ARBA00022431"/>
    </source>
</evidence>
<keyword evidence="5" id="KW-1161">Viral attachment to host cell</keyword>
<organism evidence="8">
    <name type="scientific">Cressdnaviricota sp</name>
    <dbReference type="NCBI Taxonomy" id="2748378"/>
    <lineage>
        <taxon>Viruses</taxon>
        <taxon>Monodnaviria</taxon>
        <taxon>Shotokuvirae</taxon>
        <taxon>Cressdnaviricota</taxon>
    </lineage>
</organism>
<dbReference type="GO" id="GO:0043657">
    <property type="term" value="C:host cell"/>
    <property type="evidence" value="ECO:0007669"/>
    <property type="project" value="GOC"/>
</dbReference>
<dbReference type="GO" id="GO:0075509">
    <property type="term" value="P:endocytosis involved in viral entry into host cell"/>
    <property type="evidence" value="ECO:0007669"/>
    <property type="project" value="UniProtKB-KW"/>
</dbReference>
<keyword evidence="4" id="KW-1162">Viral penetration into host cytoplasm</keyword>
<sequence>MKFRPKIKRRRRYINRRRYGHSRRYRRNNLRKRVNGLTRIKVREISEFTVAAGSTTKKDITLKQVATKIHDFVKIHSFYQLYAFKVTLMPRQNVVGVTGEKTNSTNPMFYNAPNLWTLFTPETGNDLDKDSIRANPNARLHSFKKNINIFTRIYPSVRVSTSSLPAVDIQLRRNMWVSGADVDASFGQLYYYHTGKVSDAVMFPIQYDVVYTYYVRCKGLNLANI</sequence>
<keyword evidence="2" id="KW-0167">Capsid protein</keyword>
<dbReference type="Gene3D" id="2.60.120.950">
    <property type="entry name" value="Circovirus capsid protein"/>
    <property type="match status" value="1"/>
</dbReference>
<protein>
    <submittedName>
        <fullName evidence="8">Capsid protein</fullName>
    </submittedName>
</protein>
<keyword evidence="5" id="KW-0945">Host-virus interaction</keyword>
<dbReference type="GO" id="GO:0039615">
    <property type="term" value="C:T=1 icosahedral viral capsid"/>
    <property type="evidence" value="ECO:0007669"/>
    <property type="project" value="UniProtKB-KW"/>
</dbReference>
<dbReference type="GO" id="GO:0075732">
    <property type="term" value="P:viral penetration into host nucleus"/>
    <property type="evidence" value="ECO:0007669"/>
    <property type="project" value="UniProtKB-KW"/>
</dbReference>
<comment type="subunit">
    <text evidence="7">Homomultimer. Assembles in the nucleus, presumably in an immature form, then migrates to the cytoplasm once assembled as mature virion. Interacts with Rep; this interaction relocates Rep into the nucleus.</text>
</comment>
<keyword evidence="6" id="KW-1164">Virus endocytosis by host</keyword>
<evidence type="ECO:0000256" key="1">
    <source>
        <dbReference type="ARBA" id="ARBA00010301"/>
    </source>
</evidence>
<dbReference type="GO" id="GO:0019069">
    <property type="term" value="P:viral capsid assembly"/>
    <property type="evidence" value="ECO:0007669"/>
    <property type="project" value="InterPro"/>
</dbReference>
<keyword evidence="2" id="KW-1140">T=1 icosahedral capsid protein</keyword>
<dbReference type="GO" id="GO:0019062">
    <property type="term" value="P:virion attachment to host cell"/>
    <property type="evidence" value="ECO:0007669"/>
    <property type="project" value="UniProtKB-KW"/>
</dbReference>
<dbReference type="InterPro" id="IPR003383">
    <property type="entry name" value="Circovirus_capsid"/>
</dbReference>
<reference evidence="8" key="1">
    <citation type="submission" date="2020-01" db="EMBL/GenBank/DDBJ databases">
        <title>Novel CRESS-DNA virus.</title>
        <authorList>
            <person name="Liu Q."/>
            <person name="Shan T."/>
            <person name="Yang S."/>
            <person name="Zhang W."/>
        </authorList>
    </citation>
    <scope>NUCLEOTIDE SEQUENCE</scope>
    <source>
        <strain evidence="8">Brs113cre2</strain>
    </source>
</reference>
<evidence type="ECO:0000256" key="4">
    <source>
        <dbReference type="ARBA" id="ARBA00022595"/>
    </source>
</evidence>
<evidence type="ECO:0000256" key="5">
    <source>
        <dbReference type="ARBA" id="ARBA00022804"/>
    </source>
</evidence>
<evidence type="ECO:0000256" key="6">
    <source>
        <dbReference type="ARBA" id="ARBA00022890"/>
    </source>
</evidence>
<proteinExistence type="inferred from homology"/>
<evidence type="ECO:0000256" key="7">
    <source>
        <dbReference type="ARBA" id="ARBA00046863"/>
    </source>
</evidence>